<feature type="domain" description="vWA-MoxR associated protein middle region 2" evidence="2">
    <location>
        <begin position="189"/>
        <end position="396"/>
    </location>
</feature>
<dbReference type="InterPro" id="IPR045446">
    <property type="entry name" value="VMAP-M2"/>
</dbReference>
<dbReference type="GO" id="GO:0006508">
    <property type="term" value="P:proteolysis"/>
    <property type="evidence" value="ECO:0007669"/>
    <property type="project" value="InterPro"/>
</dbReference>
<dbReference type="STRING" id="860235.AOZ06_04375"/>
<evidence type="ECO:0000259" key="2">
    <source>
        <dbReference type="Pfam" id="PF19965"/>
    </source>
</evidence>
<dbReference type="EMBL" id="CP012752">
    <property type="protein sequence ID" value="ALG06266.1"/>
    <property type="molecule type" value="Genomic_DNA"/>
</dbReference>
<dbReference type="InterPro" id="IPR011600">
    <property type="entry name" value="Pept_C14_caspase"/>
</dbReference>
<dbReference type="KEGG" id="kphy:AOZ06_04375"/>
<dbReference type="Pfam" id="PF00656">
    <property type="entry name" value="Peptidase_C14"/>
    <property type="match status" value="1"/>
</dbReference>
<sequence>MTAQRPRHFLVVATQCDGEDHLPGLDTAAMQLSDMLAAPDLGAATGELLLHDANDTEIRQAVRAAADRAAAEGAVLILAFLGHGFLVGDSTLYYMAHNTEHDKPTGGIDIGALLGEVVQHLGIEGVLAVLDTCHSGAGVPDVSRIVGGVAQGRTDLAVLMSSAANQRSYDMAFTFALTRLVRTGIGGTAELLFTNDLIPPLRASLTRQKPAQFVFGGENAGLLWLARNRTHASSAILGSIGRLGRTELESALDAWDPGYPRPAGWSTASLGELRAVAALSTDFPAKHVVRVVDAITLALSAADLIRTGFGEVSTRTLRCAAQRARVFTQRLSGSALVVELLEQAALRVATVGGNPWQPLVELVTALAIETGTPACETRLREWAQSRGLVAELNDAYTALAATPTRSDPKLVLVATGKLAGWPKSVRAWLLRPGTTTVPQKTFTCPRPSPTSAEQLVVRALAWAHSERRPGENLRSVDIAVPTNVLADWNPREVDDGQYLLGARHSVLTQWNGRLQRGQLQRRMNDSARDAVHRIDNDPDVPIDWVTQADLRDVRELGRRLKLGGFPRAIGIDHRPANLTEVLDLLLQYSPVLLWPSAAGATDTTWQDEVRKRWDALPGEFTVAFREQANGRTTGLLSVRTAWHDADWLEFCRWFDNREVRS</sequence>
<reference evidence="3 4" key="1">
    <citation type="submission" date="2015-07" db="EMBL/GenBank/DDBJ databases">
        <title>Genome sequencing of Kibdelosporangium phytohabitans.</title>
        <authorList>
            <person name="Qin S."/>
            <person name="Xing K."/>
        </authorList>
    </citation>
    <scope>NUCLEOTIDE SEQUENCE [LARGE SCALE GENOMIC DNA]</scope>
    <source>
        <strain evidence="3 4">KLBMP1111</strain>
    </source>
</reference>
<dbReference type="OrthoDB" id="3904028at2"/>
<evidence type="ECO:0000313" key="3">
    <source>
        <dbReference type="EMBL" id="ALG06266.1"/>
    </source>
</evidence>
<dbReference type="AlphaFoldDB" id="A0A0N9HSL6"/>
<dbReference type="GO" id="GO:0004197">
    <property type="term" value="F:cysteine-type endopeptidase activity"/>
    <property type="evidence" value="ECO:0007669"/>
    <property type="project" value="InterPro"/>
</dbReference>
<dbReference type="Gene3D" id="3.40.50.1460">
    <property type="match status" value="1"/>
</dbReference>
<evidence type="ECO:0000259" key="1">
    <source>
        <dbReference type="Pfam" id="PF00656"/>
    </source>
</evidence>
<name>A0A0N9HSL6_9PSEU</name>
<evidence type="ECO:0000313" key="4">
    <source>
        <dbReference type="Proteomes" id="UP000063699"/>
    </source>
</evidence>
<gene>
    <name evidence="3" type="ORF">AOZ06_04375</name>
</gene>
<feature type="domain" description="Peptidase C14 caspase" evidence="1">
    <location>
        <begin position="26"/>
        <end position="182"/>
    </location>
</feature>
<organism evidence="3 4">
    <name type="scientific">Kibdelosporangium phytohabitans</name>
    <dbReference type="NCBI Taxonomy" id="860235"/>
    <lineage>
        <taxon>Bacteria</taxon>
        <taxon>Bacillati</taxon>
        <taxon>Actinomycetota</taxon>
        <taxon>Actinomycetes</taxon>
        <taxon>Pseudonocardiales</taxon>
        <taxon>Pseudonocardiaceae</taxon>
        <taxon>Kibdelosporangium</taxon>
    </lineage>
</organism>
<dbReference type="RefSeq" id="WP_054288242.1">
    <property type="nucleotide sequence ID" value="NZ_CP012752.1"/>
</dbReference>
<dbReference type="Pfam" id="PF19965">
    <property type="entry name" value="VMAP-M2"/>
    <property type="match status" value="1"/>
</dbReference>
<proteinExistence type="predicted"/>
<keyword evidence="4" id="KW-1185">Reference proteome</keyword>
<protein>
    <submittedName>
        <fullName evidence="3">Uncharacterized protein</fullName>
    </submittedName>
</protein>
<dbReference type="Proteomes" id="UP000063699">
    <property type="component" value="Chromosome"/>
</dbReference>
<accession>A0A0N9HSL6</accession>